<dbReference type="AlphaFoldDB" id="A0A370X5J0"/>
<gene>
    <name evidence="1" type="ORF">DWU98_05045</name>
</gene>
<organism evidence="1 2">
    <name type="scientific">Dyella monticola</name>
    <dbReference type="NCBI Taxonomy" id="1927958"/>
    <lineage>
        <taxon>Bacteria</taxon>
        <taxon>Pseudomonadati</taxon>
        <taxon>Pseudomonadota</taxon>
        <taxon>Gammaproteobacteria</taxon>
        <taxon>Lysobacterales</taxon>
        <taxon>Rhodanobacteraceae</taxon>
        <taxon>Dyella</taxon>
    </lineage>
</organism>
<evidence type="ECO:0000313" key="2">
    <source>
        <dbReference type="Proteomes" id="UP000254258"/>
    </source>
</evidence>
<comment type="caution">
    <text evidence="1">The sequence shown here is derived from an EMBL/GenBank/DDBJ whole genome shotgun (WGS) entry which is preliminary data.</text>
</comment>
<dbReference type="EMBL" id="QRBE01000002">
    <property type="protein sequence ID" value="RDS83694.1"/>
    <property type="molecule type" value="Genomic_DNA"/>
</dbReference>
<protein>
    <submittedName>
        <fullName evidence="1">Uncharacterized protein</fullName>
    </submittedName>
</protein>
<name>A0A370X5J0_9GAMM</name>
<keyword evidence="2" id="KW-1185">Reference proteome</keyword>
<dbReference type="Proteomes" id="UP000254258">
    <property type="component" value="Unassembled WGS sequence"/>
</dbReference>
<sequence>MPSTGNGAFLSVRGRRIVAGDTIDGYAAFKRLMNGYIEKYQIGVEIDDGIRITKAKILE</sequence>
<proteinExistence type="predicted"/>
<accession>A0A370X5J0</accession>
<reference evidence="1 2" key="1">
    <citation type="submission" date="2018-07" db="EMBL/GenBank/DDBJ databases">
        <title>Dyella monticola sp. nov. and Dyella psychrodurans sp. nov. isolated from monsoon evergreen broad-leaved forest soil of Dinghu Mountain, China.</title>
        <authorList>
            <person name="Gao Z."/>
            <person name="Qiu L."/>
        </authorList>
    </citation>
    <scope>NUCLEOTIDE SEQUENCE [LARGE SCALE GENOMIC DNA]</scope>
    <source>
        <strain evidence="1 2">4G-K06</strain>
    </source>
</reference>
<evidence type="ECO:0000313" key="1">
    <source>
        <dbReference type="EMBL" id="RDS83694.1"/>
    </source>
</evidence>